<dbReference type="PANTHER" id="PTHR11645:SF0">
    <property type="entry name" value="PYRROLINE-5-CARBOXYLATE REDUCTASE 3"/>
    <property type="match status" value="1"/>
</dbReference>
<dbReference type="HAMAP" id="MF_01925">
    <property type="entry name" value="P5C_reductase"/>
    <property type="match status" value="1"/>
</dbReference>
<sequence length="277" mass="28410">METKQIAILGTGSMGKAILSGILAAGTSPADVRVTTKSKASADAIFSNHGVQATSLESNSAANSSAAKDADLVILAVKPNMILETLSEVAAVLKPDCLVVSVAAGITTAAMEEQLSGNEAVVRAMPNTPSVVGLGVTGISKGSNVSAKQLDLAIELFSSVGKVLVVDESKIDALSTISGSGPAYVFYFAEKLITAAKSLGFSEQEASLMVKETFLGSATLLATSSSSPEELRQQVTSPNGTTMQATGRFDAADLERVFIEATEAALARAKELGRVKP</sequence>
<feature type="domain" description="Pyrroline-5-carboxylate reductase catalytic N-terminal" evidence="4">
    <location>
        <begin position="5"/>
        <end position="105"/>
    </location>
</feature>
<dbReference type="NCBIfam" id="TIGR00112">
    <property type="entry name" value="proC"/>
    <property type="match status" value="1"/>
</dbReference>
<evidence type="ECO:0000256" key="1">
    <source>
        <dbReference type="ARBA" id="ARBA00005525"/>
    </source>
</evidence>
<dbReference type="EMBL" id="CAEZTH010000043">
    <property type="protein sequence ID" value="CAB4561697.1"/>
    <property type="molecule type" value="Genomic_DNA"/>
</dbReference>
<gene>
    <name evidence="6" type="ORF">UFOPK1639_00485</name>
</gene>
<evidence type="ECO:0000256" key="2">
    <source>
        <dbReference type="ARBA" id="ARBA00022857"/>
    </source>
</evidence>
<dbReference type="InterPro" id="IPR000304">
    <property type="entry name" value="Pyrroline-COOH_reductase"/>
</dbReference>
<dbReference type="InterPro" id="IPR029036">
    <property type="entry name" value="P5CR_dimer"/>
</dbReference>
<organism evidence="6">
    <name type="scientific">freshwater metagenome</name>
    <dbReference type="NCBI Taxonomy" id="449393"/>
    <lineage>
        <taxon>unclassified sequences</taxon>
        <taxon>metagenomes</taxon>
        <taxon>ecological metagenomes</taxon>
    </lineage>
</organism>
<protein>
    <submittedName>
        <fullName evidence="6">Unannotated protein</fullName>
    </submittedName>
</protein>
<keyword evidence="3" id="KW-0560">Oxidoreductase</keyword>
<dbReference type="PIRSF" id="PIRSF000193">
    <property type="entry name" value="Pyrrol-5-carb_rd"/>
    <property type="match status" value="1"/>
</dbReference>
<evidence type="ECO:0000313" key="6">
    <source>
        <dbReference type="EMBL" id="CAB4561697.1"/>
    </source>
</evidence>
<evidence type="ECO:0000259" key="5">
    <source>
        <dbReference type="Pfam" id="PF14748"/>
    </source>
</evidence>
<reference evidence="6" key="1">
    <citation type="submission" date="2020-05" db="EMBL/GenBank/DDBJ databases">
        <authorList>
            <person name="Chiriac C."/>
            <person name="Salcher M."/>
            <person name="Ghai R."/>
            <person name="Kavagutti S V."/>
        </authorList>
    </citation>
    <scope>NUCLEOTIDE SEQUENCE</scope>
</reference>
<dbReference type="SUPFAM" id="SSF51735">
    <property type="entry name" value="NAD(P)-binding Rossmann-fold domains"/>
    <property type="match status" value="1"/>
</dbReference>
<dbReference type="InterPro" id="IPR008927">
    <property type="entry name" value="6-PGluconate_DH-like_C_sf"/>
</dbReference>
<keyword evidence="2" id="KW-0521">NADP</keyword>
<dbReference type="GO" id="GO:0004735">
    <property type="term" value="F:pyrroline-5-carboxylate reductase activity"/>
    <property type="evidence" value="ECO:0007669"/>
    <property type="project" value="InterPro"/>
</dbReference>
<dbReference type="Gene3D" id="3.40.50.720">
    <property type="entry name" value="NAD(P)-binding Rossmann-like Domain"/>
    <property type="match status" value="1"/>
</dbReference>
<accession>A0A6J6DCJ8</accession>
<comment type="similarity">
    <text evidence="1">Belongs to the pyrroline-5-carboxylate reductase family.</text>
</comment>
<feature type="domain" description="Pyrroline-5-carboxylate reductase dimerisation" evidence="5">
    <location>
        <begin position="168"/>
        <end position="272"/>
    </location>
</feature>
<dbReference type="PANTHER" id="PTHR11645">
    <property type="entry name" value="PYRROLINE-5-CARBOXYLATE REDUCTASE"/>
    <property type="match status" value="1"/>
</dbReference>
<evidence type="ECO:0000256" key="3">
    <source>
        <dbReference type="ARBA" id="ARBA00023002"/>
    </source>
</evidence>
<name>A0A6J6DCJ8_9ZZZZ</name>
<dbReference type="InterPro" id="IPR028939">
    <property type="entry name" value="P5C_Rdtase_cat_N"/>
</dbReference>
<dbReference type="Pfam" id="PF14748">
    <property type="entry name" value="P5CR_dimer"/>
    <property type="match status" value="1"/>
</dbReference>
<dbReference type="FunFam" id="1.10.3730.10:FF:000001">
    <property type="entry name" value="Pyrroline-5-carboxylate reductase"/>
    <property type="match status" value="1"/>
</dbReference>
<dbReference type="Pfam" id="PF03807">
    <property type="entry name" value="F420_oxidored"/>
    <property type="match status" value="1"/>
</dbReference>
<dbReference type="GO" id="GO:0055129">
    <property type="term" value="P:L-proline biosynthetic process"/>
    <property type="evidence" value="ECO:0007669"/>
    <property type="project" value="TreeGrafter"/>
</dbReference>
<proteinExistence type="inferred from homology"/>
<dbReference type="Gene3D" id="1.10.3730.10">
    <property type="entry name" value="ProC C-terminal domain-like"/>
    <property type="match status" value="1"/>
</dbReference>
<dbReference type="SUPFAM" id="SSF48179">
    <property type="entry name" value="6-phosphogluconate dehydrogenase C-terminal domain-like"/>
    <property type="match status" value="1"/>
</dbReference>
<evidence type="ECO:0000259" key="4">
    <source>
        <dbReference type="Pfam" id="PF03807"/>
    </source>
</evidence>
<dbReference type="InterPro" id="IPR036291">
    <property type="entry name" value="NAD(P)-bd_dom_sf"/>
</dbReference>
<dbReference type="AlphaFoldDB" id="A0A6J6DCJ8"/>